<organism evidence="1 2">
    <name type="scientific">Hominiventricola aquisgranensis</name>
    <dbReference type="NCBI Taxonomy" id="3133164"/>
    <lineage>
        <taxon>Bacteria</taxon>
        <taxon>Bacillati</taxon>
        <taxon>Bacillota</taxon>
        <taxon>Clostridia</taxon>
        <taxon>Lachnospirales</taxon>
        <taxon>Lachnospiraceae</taxon>
        <taxon>Hominiventricola</taxon>
    </lineage>
</organism>
<sequence>MIKVNIQTINDNGKTVNEATLEGETLYFILTKKLKEDEKLISFEGNNGFCGRAIPDKLIGDSWCKNIASIIRKQCDDKDLDTAFQLFNLSEMLRHESDELINKVVETSDPEKLIPKEVINFIMKHK</sequence>
<dbReference type="EMBL" id="JBBMFC010000006">
    <property type="protein sequence ID" value="MEQ2578079.1"/>
    <property type="molecule type" value="Genomic_DNA"/>
</dbReference>
<evidence type="ECO:0000313" key="2">
    <source>
        <dbReference type="Proteomes" id="UP001470288"/>
    </source>
</evidence>
<evidence type="ECO:0008006" key="3">
    <source>
        <dbReference type="Google" id="ProtNLM"/>
    </source>
</evidence>
<proteinExistence type="predicted"/>
<reference evidence="1 2" key="1">
    <citation type="submission" date="2024-03" db="EMBL/GenBank/DDBJ databases">
        <title>Human intestinal bacterial collection.</title>
        <authorList>
            <person name="Pauvert C."/>
            <person name="Hitch T.C.A."/>
            <person name="Clavel T."/>
        </authorList>
    </citation>
    <scope>NUCLEOTIDE SEQUENCE [LARGE SCALE GENOMIC DNA]</scope>
    <source>
        <strain evidence="1 2">CLA-AA-H78B</strain>
    </source>
</reference>
<dbReference type="Proteomes" id="UP001470288">
    <property type="component" value="Unassembled WGS sequence"/>
</dbReference>
<keyword evidence="2" id="KW-1185">Reference proteome</keyword>
<accession>A0ABV1HYS0</accession>
<name>A0ABV1HYS0_9FIRM</name>
<gene>
    <name evidence="1" type="ORF">WMO62_04365</name>
</gene>
<protein>
    <recommendedName>
        <fullName evidence="3">Phage protein</fullName>
    </recommendedName>
</protein>
<evidence type="ECO:0000313" key="1">
    <source>
        <dbReference type="EMBL" id="MEQ2578079.1"/>
    </source>
</evidence>
<comment type="caution">
    <text evidence="1">The sequence shown here is derived from an EMBL/GenBank/DDBJ whole genome shotgun (WGS) entry which is preliminary data.</text>
</comment>
<dbReference type="RefSeq" id="WP_349143928.1">
    <property type="nucleotide sequence ID" value="NZ_JBBMFC010000006.1"/>
</dbReference>